<evidence type="ECO:0000313" key="2">
    <source>
        <dbReference type="Proteomes" id="UP000027586"/>
    </source>
</evidence>
<dbReference type="VEuPathDB" id="FungiDB:LCOR_04400.1"/>
<protein>
    <submittedName>
        <fullName evidence="1">Uncharacterized protein</fullName>
    </submittedName>
</protein>
<dbReference type="OrthoDB" id="2288006at2759"/>
<proteinExistence type="predicted"/>
<sequence length="545" mass="62001">MHRVSPDNLTFVAPCLYSNGRQLVIQHLDPDQLVQGLTIKLLFRDPVQYIKEHYHDEQLVRNFFSVGDYSHEDRTVAEDNFIASILSIQRSVNNKYDLAQWCQKIAADRFRCLDGHDEFWGALALADSSVQKIASETMATIGKRHNLRKRGTDGQAEVPAASRRKVQIEEHDNIRIPGLKVSLMSFLKTTASTLRFDKSAQDAYVKSLCENNILDISDLSKGSQMNMMSTKQQRCISDRFRFIPDADSNISNDILKIIKSAAEKSTKGAMKAMYKYLSSAKGSDAAIGRACLVILERHQLDSSLLDAPSLNQLSEGDLIIKLWGPMIEHMFLGSRVRPHWHYVILMLQWEIMLTLCFRGDTVPTWYRKNPAICMGKPKMDLRLICFKTNGDEEDLGSGEVGRHVKRSKYYHDKTKLAITAKAQLNNLIKTYHLNTEQACKLKICTIQLLETQGEIYVLRLCANGTYIYNIIADIQLPLSTSKMYQDTKDLIAGLAHLQHNDGFSKGPDHDQNTIHTFPQKNQHYTPWIRDVIGNFDEDEENTSVT</sequence>
<gene>
    <name evidence="1" type="ORF">LCOR_04400.1</name>
</gene>
<reference evidence="1" key="1">
    <citation type="submission" date="2013-08" db="EMBL/GenBank/DDBJ databases">
        <title>Gene expansion shapes genome architecture in the human pathogen Lichtheimia corymbifera: an evolutionary genomics analysis in the ancient terrestrial Mucorales (Mucoromycotina).</title>
        <authorList>
            <person name="Schwartze V.U."/>
            <person name="Winter S."/>
            <person name="Shelest E."/>
            <person name="Marcet-Houben M."/>
            <person name="Horn F."/>
            <person name="Wehner S."/>
            <person name="Hoffmann K."/>
            <person name="Riege K."/>
            <person name="Sammeth M."/>
            <person name="Nowrousian M."/>
            <person name="Valiante V."/>
            <person name="Linde J."/>
            <person name="Jacobsen I.D."/>
            <person name="Marz M."/>
            <person name="Brakhage A.A."/>
            <person name="Gabaldon T."/>
            <person name="Bocker S."/>
            <person name="Voigt K."/>
        </authorList>
    </citation>
    <scope>NUCLEOTIDE SEQUENCE [LARGE SCALE GENOMIC DNA]</scope>
    <source>
        <strain evidence="1">FSU 9682</strain>
    </source>
</reference>
<organism evidence="1 2">
    <name type="scientific">Lichtheimia corymbifera JMRC:FSU:9682</name>
    <dbReference type="NCBI Taxonomy" id="1263082"/>
    <lineage>
        <taxon>Eukaryota</taxon>
        <taxon>Fungi</taxon>
        <taxon>Fungi incertae sedis</taxon>
        <taxon>Mucoromycota</taxon>
        <taxon>Mucoromycotina</taxon>
        <taxon>Mucoromycetes</taxon>
        <taxon>Mucorales</taxon>
        <taxon>Lichtheimiaceae</taxon>
        <taxon>Lichtheimia</taxon>
    </lineage>
</organism>
<comment type="caution">
    <text evidence="1">The sequence shown here is derived from an EMBL/GenBank/DDBJ whole genome shotgun (WGS) entry which is preliminary data.</text>
</comment>
<keyword evidence="2" id="KW-1185">Reference proteome</keyword>
<evidence type="ECO:0000313" key="1">
    <source>
        <dbReference type="EMBL" id="CDH52984.1"/>
    </source>
</evidence>
<dbReference type="EMBL" id="CBTN010000015">
    <property type="protein sequence ID" value="CDH52984.1"/>
    <property type="molecule type" value="Genomic_DNA"/>
</dbReference>
<accession>A0A068RSK2</accession>
<name>A0A068RSK2_9FUNG</name>
<dbReference type="Proteomes" id="UP000027586">
    <property type="component" value="Unassembled WGS sequence"/>
</dbReference>
<dbReference type="AlphaFoldDB" id="A0A068RSK2"/>